<keyword evidence="2" id="KW-1015">Disulfide bond</keyword>
<dbReference type="SUPFAM" id="SSF101148">
    <property type="entry name" value="Plant invertase/pectin methylesterase inhibitor"/>
    <property type="match status" value="1"/>
</dbReference>
<reference evidence="6" key="1">
    <citation type="submission" date="2020-06" db="EMBL/GenBank/DDBJ databases">
        <authorList>
            <person name="Li T."/>
            <person name="Hu X."/>
            <person name="Zhang T."/>
            <person name="Song X."/>
            <person name="Zhang H."/>
            <person name="Dai N."/>
            <person name="Sheng W."/>
            <person name="Hou X."/>
            <person name="Wei L."/>
        </authorList>
    </citation>
    <scope>NUCLEOTIDE SEQUENCE</scope>
    <source>
        <strain evidence="6">3651</strain>
        <tissue evidence="6">Leaf</tissue>
    </source>
</reference>
<comment type="caution">
    <text evidence="6">The sequence shown here is derived from an EMBL/GenBank/DDBJ whole genome shotgun (WGS) entry which is preliminary data.</text>
</comment>
<dbReference type="Pfam" id="PF04043">
    <property type="entry name" value="PMEI"/>
    <property type="match status" value="1"/>
</dbReference>
<evidence type="ECO:0000256" key="4">
    <source>
        <dbReference type="SAM" id="SignalP"/>
    </source>
</evidence>
<dbReference type="GO" id="GO:0046910">
    <property type="term" value="F:pectinesterase inhibitor activity"/>
    <property type="evidence" value="ECO:0007669"/>
    <property type="project" value="InterPro"/>
</dbReference>
<dbReference type="InterPro" id="IPR052421">
    <property type="entry name" value="PCW_Enzyme_Inhibitor"/>
</dbReference>
<proteinExistence type="inferred from homology"/>
<dbReference type="InterPro" id="IPR034086">
    <property type="entry name" value="PMEI_plant"/>
</dbReference>
<feature type="domain" description="Pectinesterase inhibitor" evidence="5">
    <location>
        <begin position="30"/>
        <end position="176"/>
    </location>
</feature>
<organism evidence="6 7">
    <name type="scientific">Sesamum alatum</name>
    <dbReference type="NCBI Taxonomy" id="300844"/>
    <lineage>
        <taxon>Eukaryota</taxon>
        <taxon>Viridiplantae</taxon>
        <taxon>Streptophyta</taxon>
        <taxon>Embryophyta</taxon>
        <taxon>Tracheophyta</taxon>
        <taxon>Spermatophyta</taxon>
        <taxon>Magnoliopsida</taxon>
        <taxon>eudicotyledons</taxon>
        <taxon>Gunneridae</taxon>
        <taxon>Pentapetalae</taxon>
        <taxon>asterids</taxon>
        <taxon>lamiids</taxon>
        <taxon>Lamiales</taxon>
        <taxon>Pedaliaceae</taxon>
        <taxon>Sesamum</taxon>
    </lineage>
</organism>
<feature type="chain" id="PRO_5042080064" description="Pectinesterase inhibitor domain-containing protein" evidence="4">
    <location>
        <begin position="25"/>
        <end position="188"/>
    </location>
</feature>
<evidence type="ECO:0000256" key="3">
    <source>
        <dbReference type="ARBA" id="ARBA00038471"/>
    </source>
</evidence>
<dbReference type="SMART" id="SM00856">
    <property type="entry name" value="PMEI"/>
    <property type="match status" value="1"/>
</dbReference>
<dbReference type="Proteomes" id="UP001293254">
    <property type="component" value="Unassembled WGS sequence"/>
</dbReference>
<evidence type="ECO:0000313" key="7">
    <source>
        <dbReference type="Proteomes" id="UP001293254"/>
    </source>
</evidence>
<evidence type="ECO:0000259" key="5">
    <source>
        <dbReference type="SMART" id="SM00856"/>
    </source>
</evidence>
<keyword evidence="7" id="KW-1185">Reference proteome</keyword>
<evidence type="ECO:0000313" key="6">
    <source>
        <dbReference type="EMBL" id="KAK4440307.1"/>
    </source>
</evidence>
<dbReference type="PANTHER" id="PTHR36710:SF8">
    <property type="entry name" value="PECTINESTERASE INHIBITOR-LIKE"/>
    <property type="match status" value="1"/>
</dbReference>
<comment type="similarity">
    <text evidence="3">Belongs to the PMEI family.</text>
</comment>
<dbReference type="PANTHER" id="PTHR36710">
    <property type="entry name" value="PECTINESTERASE INHIBITOR-LIKE"/>
    <property type="match status" value="1"/>
</dbReference>
<dbReference type="AlphaFoldDB" id="A0AAE1Z1M6"/>
<dbReference type="EMBL" id="JACGWO010000001">
    <property type="protein sequence ID" value="KAK4440307.1"/>
    <property type="molecule type" value="Genomic_DNA"/>
</dbReference>
<keyword evidence="1 4" id="KW-0732">Signal</keyword>
<evidence type="ECO:0000256" key="2">
    <source>
        <dbReference type="ARBA" id="ARBA00023157"/>
    </source>
</evidence>
<dbReference type="InterPro" id="IPR035513">
    <property type="entry name" value="Invertase/methylesterase_inhib"/>
</dbReference>
<dbReference type="CDD" id="cd15797">
    <property type="entry name" value="PMEI"/>
    <property type="match status" value="1"/>
</dbReference>
<reference evidence="6" key="2">
    <citation type="journal article" date="2024" name="Plant">
        <title>Genomic evolution and insights into agronomic trait innovations of Sesamum species.</title>
        <authorList>
            <person name="Miao H."/>
            <person name="Wang L."/>
            <person name="Qu L."/>
            <person name="Liu H."/>
            <person name="Sun Y."/>
            <person name="Le M."/>
            <person name="Wang Q."/>
            <person name="Wei S."/>
            <person name="Zheng Y."/>
            <person name="Lin W."/>
            <person name="Duan Y."/>
            <person name="Cao H."/>
            <person name="Xiong S."/>
            <person name="Wang X."/>
            <person name="Wei L."/>
            <person name="Li C."/>
            <person name="Ma Q."/>
            <person name="Ju M."/>
            <person name="Zhao R."/>
            <person name="Li G."/>
            <person name="Mu C."/>
            <person name="Tian Q."/>
            <person name="Mei H."/>
            <person name="Zhang T."/>
            <person name="Gao T."/>
            <person name="Zhang H."/>
        </authorList>
    </citation>
    <scope>NUCLEOTIDE SEQUENCE</scope>
    <source>
        <strain evidence="6">3651</strain>
    </source>
</reference>
<dbReference type="InterPro" id="IPR006501">
    <property type="entry name" value="Pectinesterase_inhib_dom"/>
</dbReference>
<evidence type="ECO:0000256" key="1">
    <source>
        <dbReference type="ARBA" id="ARBA00022729"/>
    </source>
</evidence>
<feature type="signal peptide" evidence="4">
    <location>
        <begin position="1"/>
        <end position="24"/>
    </location>
</feature>
<protein>
    <recommendedName>
        <fullName evidence="5">Pectinesterase inhibitor domain-containing protein</fullName>
    </recommendedName>
</protein>
<gene>
    <name evidence="6" type="ORF">Salat_0365600</name>
</gene>
<dbReference type="Gene3D" id="1.20.140.40">
    <property type="entry name" value="Invertase/pectin methylesterase inhibitor family protein"/>
    <property type="match status" value="1"/>
</dbReference>
<accession>A0AAE1Z1M6</accession>
<dbReference type="NCBIfam" id="TIGR01614">
    <property type="entry name" value="PME_inhib"/>
    <property type="match status" value="1"/>
</dbReference>
<sequence length="188" mass="21731">MAYSSQKIISIALILVIAIPSSLGRRERSETETDLRDLCSETRKPKQCRKIIKSQFSIFEETDSRSVAGAVIDLAVAKADEIHDKLNQLYQDSGDDKLKEKYISCSKNYNDAHRNLDLAKRNLDSNDYQNIPVQVDDTLEELKSCRHEFRKDSFDPAHIRNRNKEFGVYVDIVKVAADRLLRENDRRR</sequence>
<name>A0AAE1Z1M6_9LAMI</name>